<name>A0A9K3GX25_HELAN</name>
<evidence type="ECO:0000313" key="2">
    <source>
        <dbReference type="Proteomes" id="UP000215914"/>
    </source>
</evidence>
<dbReference type="EMBL" id="MNCJ02000331">
    <property type="protein sequence ID" value="KAF5758098.1"/>
    <property type="molecule type" value="Genomic_DNA"/>
</dbReference>
<accession>A0A9K3GX25</accession>
<comment type="caution">
    <text evidence="1">The sequence shown here is derived from an EMBL/GenBank/DDBJ whole genome shotgun (WGS) entry which is preliminary data.</text>
</comment>
<proteinExistence type="predicted"/>
<dbReference type="Gramene" id="mRNA:HanXRQr2_Chr16g0725441">
    <property type="protein sequence ID" value="CDS:HanXRQr2_Chr16g0725441.1"/>
    <property type="gene ID" value="HanXRQr2_Chr16g0725441"/>
</dbReference>
<reference evidence="1" key="1">
    <citation type="journal article" date="2017" name="Nature">
        <title>The sunflower genome provides insights into oil metabolism, flowering and Asterid evolution.</title>
        <authorList>
            <person name="Badouin H."/>
            <person name="Gouzy J."/>
            <person name="Grassa C.J."/>
            <person name="Murat F."/>
            <person name="Staton S.E."/>
            <person name="Cottret L."/>
            <person name="Lelandais-Briere C."/>
            <person name="Owens G.L."/>
            <person name="Carrere S."/>
            <person name="Mayjonade B."/>
            <person name="Legrand L."/>
            <person name="Gill N."/>
            <person name="Kane N.C."/>
            <person name="Bowers J.E."/>
            <person name="Hubner S."/>
            <person name="Bellec A."/>
            <person name="Berard A."/>
            <person name="Berges H."/>
            <person name="Blanchet N."/>
            <person name="Boniface M.C."/>
            <person name="Brunel D."/>
            <person name="Catrice O."/>
            <person name="Chaidir N."/>
            <person name="Claudel C."/>
            <person name="Donnadieu C."/>
            <person name="Faraut T."/>
            <person name="Fievet G."/>
            <person name="Helmstetter N."/>
            <person name="King M."/>
            <person name="Knapp S.J."/>
            <person name="Lai Z."/>
            <person name="Le Paslier M.C."/>
            <person name="Lippi Y."/>
            <person name="Lorenzon L."/>
            <person name="Mandel J.R."/>
            <person name="Marage G."/>
            <person name="Marchand G."/>
            <person name="Marquand E."/>
            <person name="Bret-Mestries E."/>
            <person name="Morien E."/>
            <person name="Nambeesan S."/>
            <person name="Nguyen T."/>
            <person name="Pegot-Espagnet P."/>
            <person name="Pouilly N."/>
            <person name="Raftis F."/>
            <person name="Sallet E."/>
            <person name="Schiex T."/>
            <person name="Thomas J."/>
            <person name="Vandecasteele C."/>
            <person name="Vares D."/>
            <person name="Vear F."/>
            <person name="Vautrin S."/>
            <person name="Crespi M."/>
            <person name="Mangin B."/>
            <person name="Burke J.M."/>
            <person name="Salse J."/>
            <person name="Munos S."/>
            <person name="Vincourt P."/>
            <person name="Rieseberg L.H."/>
            <person name="Langlade N.B."/>
        </authorList>
    </citation>
    <scope>NUCLEOTIDE SEQUENCE</scope>
    <source>
        <tissue evidence="1">Leaves</tissue>
    </source>
</reference>
<protein>
    <submittedName>
        <fullName evidence="1">Uncharacterized protein</fullName>
    </submittedName>
</protein>
<sequence>MISGNGVVDSNGGNCCPGLSNSGGNCCPGSVCGGSCGIGPGSTCGGGNIGTSGGGFISKAGGENDIGFGTNGGA</sequence>
<gene>
    <name evidence="1" type="ORF">HanXRQr2_Chr16g0725441</name>
</gene>
<dbReference type="Proteomes" id="UP000215914">
    <property type="component" value="Unassembled WGS sequence"/>
</dbReference>
<keyword evidence="2" id="KW-1185">Reference proteome</keyword>
<organism evidence="1 2">
    <name type="scientific">Helianthus annuus</name>
    <name type="common">Common sunflower</name>
    <dbReference type="NCBI Taxonomy" id="4232"/>
    <lineage>
        <taxon>Eukaryota</taxon>
        <taxon>Viridiplantae</taxon>
        <taxon>Streptophyta</taxon>
        <taxon>Embryophyta</taxon>
        <taxon>Tracheophyta</taxon>
        <taxon>Spermatophyta</taxon>
        <taxon>Magnoliopsida</taxon>
        <taxon>eudicotyledons</taxon>
        <taxon>Gunneridae</taxon>
        <taxon>Pentapetalae</taxon>
        <taxon>asterids</taxon>
        <taxon>campanulids</taxon>
        <taxon>Asterales</taxon>
        <taxon>Asteraceae</taxon>
        <taxon>Asteroideae</taxon>
        <taxon>Heliantheae alliance</taxon>
        <taxon>Heliantheae</taxon>
        <taxon>Helianthus</taxon>
    </lineage>
</organism>
<dbReference type="AlphaFoldDB" id="A0A9K3GX25"/>
<reference evidence="1" key="2">
    <citation type="submission" date="2020-06" db="EMBL/GenBank/DDBJ databases">
        <title>Helianthus annuus Genome sequencing and assembly Release 2.</title>
        <authorList>
            <person name="Gouzy J."/>
            <person name="Langlade N."/>
            <person name="Munos S."/>
        </authorList>
    </citation>
    <scope>NUCLEOTIDE SEQUENCE</scope>
    <source>
        <tissue evidence="1">Leaves</tissue>
    </source>
</reference>
<evidence type="ECO:0000313" key="1">
    <source>
        <dbReference type="EMBL" id="KAF5758098.1"/>
    </source>
</evidence>